<proteinExistence type="predicted"/>
<protein>
    <submittedName>
        <fullName evidence="4">3-methyl-2-oxobutanoate dehydrogenase subunit VorB</fullName>
    </submittedName>
</protein>
<evidence type="ECO:0000259" key="3">
    <source>
        <dbReference type="Pfam" id="PF17147"/>
    </source>
</evidence>
<dbReference type="GO" id="GO:0016491">
    <property type="term" value="F:oxidoreductase activity"/>
    <property type="evidence" value="ECO:0007669"/>
    <property type="project" value="UniProtKB-KW"/>
</dbReference>
<dbReference type="PANTHER" id="PTHR43088">
    <property type="entry name" value="SUBUNIT OF PYRUVATE:FLAVODOXIN OXIDOREDUCTASE-RELATED"/>
    <property type="match status" value="1"/>
</dbReference>
<organism evidence="4 5">
    <name type="scientific">Pusillibacter faecalis</name>
    <dbReference type="NCBI Taxonomy" id="2714358"/>
    <lineage>
        <taxon>Bacteria</taxon>
        <taxon>Bacillati</taxon>
        <taxon>Bacillota</taxon>
        <taxon>Clostridia</taxon>
        <taxon>Eubacteriales</taxon>
        <taxon>Oscillospiraceae</taxon>
        <taxon>Pusillibacter</taxon>
    </lineage>
</organism>
<dbReference type="EMBL" id="AP023420">
    <property type="protein sequence ID" value="BCK84453.1"/>
    <property type="molecule type" value="Genomic_DNA"/>
</dbReference>
<dbReference type="SUPFAM" id="SSF52922">
    <property type="entry name" value="TK C-terminal domain-like"/>
    <property type="match status" value="1"/>
</dbReference>
<name>A0A810QJ34_9FIRM</name>
<dbReference type="InterPro" id="IPR009014">
    <property type="entry name" value="Transketo_C/PFOR_II"/>
</dbReference>
<sequence>MSKELWKGNEAIAEAAIRAGCDCYFGYPITPQSEVPEYMSSHMPKAGRVFVQAESELAAINMVYGAGGSGMRAMTSSSSPGISLKQEGISYLIGSEIPAVIVNCMRGGPGLGTIQPGQSDYYQATRGGGNGDYRTVVLSPSNIQEAVDFVQEAFDIADQYRNPCMVVMDGLIGQMMEPIEWRDIPKRNLPSKDSWATTGLKGRTEHNTLNSLYIDPESCDKHNEHLAAKFAEMEKNEVRWEEVQCDDAELVITAYGTPARIALTAIDMLRAEGIKVGLFRPITLWPFPEKALRELTWADHVKAVLDVEMSSTGQMIDDVRLAVEGHKPISYTGRAGGVIPTVEEIIEAAKKALKEVK</sequence>
<dbReference type="CDD" id="cd07034">
    <property type="entry name" value="TPP_PYR_PFOR_IOR-alpha_like"/>
    <property type="match status" value="1"/>
</dbReference>
<accession>A0A810QJ34</accession>
<evidence type="ECO:0000259" key="2">
    <source>
        <dbReference type="Pfam" id="PF01855"/>
    </source>
</evidence>
<feature type="domain" description="Pyruvate:ferredoxin oxidoreductase core" evidence="3">
    <location>
        <begin position="248"/>
        <end position="345"/>
    </location>
</feature>
<dbReference type="InterPro" id="IPR033412">
    <property type="entry name" value="PFOR_II"/>
</dbReference>
<dbReference type="SUPFAM" id="SSF52518">
    <property type="entry name" value="Thiamin diphosphate-binding fold (THDP-binding)"/>
    <property type="match status" value="1"/>
</dbReference>
<evidence type="ECO:0000313" key="5">
    <source>
        <dbReference type="Proteomes" id="UP000679848"/>
    </source>
</evidence>
<dbReference type="Pfam" id="PF01855">
    <property type="entry name" value="POR_N"/>
    <property type="match status" value="1"/>
</dbReference>
<dbReference type="InterPro" id="IPR002880">
    <property type="entry name" value="Pyrv_Fd/Flavodoxin_OxRdtase_N"/>
</dbReference>
<reference evidence="4" key="1">
    <citation type="submission" date="2020-09" db="EMBL/GenBank/DDBJ databases">
        <title>New species isolated from human feces.</title>
        <authorList>
            <person name="Kitahara M."/>
            <person name="Shigeno Y."/>
            <person name="Shime M."/>
            <person name="Matsumoto Y."/>
            <person name="Nakamura S."/>
            <person name="Motooka D."/>
            <person name="Fukuoka S."/>
            <person name="Nishikawa H."/>
            <person name="Benno Y."/>
        </authorList>
    </citation>
    <scope>NUCLEOTIDE SEQUENCE</scope>
    <source>
        <strain evidence="4">MM59</strain>
    </source>
</reference>
<keyword evidence="1" id="KW-0560">Oxidoreductase</keyword>
<dbReference type="InterPro" id="IPR052368">
    <property type="entry name" value="2-oxoacid_oxidoreductase"/>
</dbReference>
<dbReference type="Pfam" id="PF17147">
    <property type="entry name" value="PFOR_II"/>
    <property type="match status" value="1"/>
</dbReference>
<dbReference type="Proteomes" id="UP000679848">
    <property type="component" value="Chromosome"/>
</dbReference>
<dbReference type="AlphaFoldDB" id="A0A810QJ34"/>
<dbReference type="NCBIfam" id="NF005507">
    <property type="entry name" value="PRK07119.1"/>
    <property type="match status" value="1"/>
</dbReference>
<dbReference type="Gene3D" id="3.40.50.970">
    <property type="match status" value="1"/>
</dbReference>
<evidence type="ECO:0000256" key="1">
    <source>
        <dbReference type="ARBA" id="ARBA00023002"/>
    </source>
</evidence>
<dbReference type="RefSeq" id="WP_187031482.1">
    <property type="nucleotide sequence ID" value="NZ_AP023420.1"/>
</dbReference>
<dbReference type="KEGG" id="pfaa:MM59RIKEN_17720"/>
<gene>
    <name evidence="4" type="ORF">MM59RIKEN_17720</name>
</gene>
<keyword evidence="5" id="KW-1185">Reference proteome</keyword>
<dbReference type="InterPro" id="IPR029061">
    <property type="entry name" value="THDP-binding"/>
</dbReference>
<dbReference type="PANTHER" id="PTHR43088:SF1">
    <property type="entry name" value="SUBUNIT OF PYRUVATE:FLAVODOXIN OXIDOREDUCTASE"/>
    <property type="match status" value="1"/>
</dbReference>
<dbReference type="Gene3D" id="3.40.50.920">
    <property type="match status" value="1"/>
</dbReference>
<evidence type="ECO:0000313" key="4">
    <source>
        <dbReference type="EMBL" id="BCK84453.1"/>
    </source>
</evidence>
<feature type="domain" description="Pyruvate flavodoxin/ferredoxin oxidoreductase pyrimidine binding" evidence="2">
    <location>
        <begin position="14"/>
        <end position="235"/>
    </location>
</feature>